<accession>A0ABP8QF15</accession>
<dbReference type="PROSITE" id="PS51257">
    <property type="entry name" value="PROKAR_LIPOPROTEIN"/>
    <property type="match status" value="1"/>
</dbReference>
<evidence type="ECO:0008006" key="4">
    <source>
        <dbReference type="Google" id="ProtNLM"/>
    </source>
</evidence>
<proteinExistence type="predicted"/>
<evidence type="ECO:0000313" key="2">
    <source>
        <dbReference type="EMBL" id="GAA4502360.1"/>
    </source>
</evidence>
<dbReference type="NCBIfam" id="TIGR04409">
    <property type="entry name" value="LptC_YrbK"/>
    <property type="match status" value="1"/>
</dbReference>
<feature type="signal peptide" evidence="1">
    <location>
        <begin position="1"/>
        <end position="23"/>
    </location>
</feature>
<dbReference type="EMBL" id="BAABGQ010000006">
    <property type="protein sequence ID" value="GAA4502360.1"/>
    <property type="molecule type" value="Genomic_DNA"/>
</dbReference>
<organism evidence="2 3">
    <name type="scientific">Hymenobacter ginsengisoli</name>
    <dbReference type="NCBI Taxonomy" id="1051626"/>
    <lineage>
        <taxon>Bacteria</taxon>
        <taxon>Pseudomonadati</taxon>
        <taxon>Bacteroidota</taxon>
        <taxon>Cytophagia</taxon>
        <taxon>Cytophagales</taxon>
        <taxon>Hymenobacteraceae</taxon>
        <taxon>Hymenobacter</taxon>
    </lineage>
</organism>
<protein>
    <recommendedName>
        <fullName evidence="4">LPS export ABC transporter periplasmic protein LptC</fullName>
    </recommendedName>
</protein>
<dbReference type="Pfam" id="PF06835">
    <property type="entry name" value="LptC"/>
    <property type="match status" value="1"/>
</dbReference>
<name>A0ABP8QF15_9BACT</name>
<evidence type="ECO:0000256" key="1">
    <source>
        <dbReference type="SAM" id="SignalP"/>
    </source>
</evidence>
<gene>
    <name evidence="2" type="ORF">GCM10023172_25640</name>
</gene>
<comment type="caution">
    <text evidence="2">The sequence shown here is derived from an EMBL/GenBank/DDBJ whole genome shotgun (WGS) entry which is preliminary data.</text>
</comment>
<feature type="chain" id="PRO_5045321875" description="LPS export ABC transporter periplasmic protein LptC" evidence="1">
    <location>
        <begin position="24"/>
        <end position="190"/>
    </location>
</feature>
<dbReference type="InterPro" id="IPR010664">
    <property type="entry name" value="LipoPS_assembly_LptC-rel"/>
</dbReference>
<reference evidence="3" key="1">
    <citation type="journal article" date="2019" name="Int. J. Syst. Evol. Microbiol.">
        <title>The Global Catalogue of Microorganisms (GCM) 10K type strain sequencing project: providing services to taxonomists for standard genome sequencing and annotation.</title>
        <authorList>
            <consortium name="The Broad Institute Genomics Platform"/>
            <consortium name="The Broad Institute Genome Sequencing Center for Infectious Disease"/>
            <person name="Wu L."/>
            <person name="Ma J."/>
        </authorList>
    </citation>
    <scope>NUCLEOTIDE SEQUENCE [LARGE SCALE GENOMIC DNA]</scope>
    <source>
        <strain evidence="3">JCM 17841</strain>
    </source>
</reference>
<dbReference type="InterPro" id="IPR026265">
    <property type="entry name" value="LptC"/>
</dbReference>
<sequence length="190" mass="21368">MQMLRRWGASLVASVLLTGLAVACQTKEKEAPRVIYNGPLMETTNVVTLLSDSARLKVRLTAPVEQVFENSDRLYPKSATVTFYDKPGKLVINTLFAKWVKYDNAKQLYIMRGAVKVTNVPEQQTLDTEELFYNSSQRKIYTDSAMFVRVQTPTEVLTGYGLTANQDFSRYGILQPKGVFSLAEAQRLGK</sequence>
<keyword evidence="3" id="KW-1185">Reference proteome</keyword>
<evidence type="ECO:0000313" key="3">
    <source>
        <dbReference type="Proteomes" id="UP001501243"/>
    </source>
</evidence>
<dbReference type="Proteomes" id="UP001501243">
    <property type="component" value="Unassembled WGS sequence"/>
</dbReference>
<keyword evidence="1" id="KW-0732">Signal</keyword>
<dbReference type="Gene3D" id="2.60.450.10">
    <property type="entry name" value="Lipopolysaccharide (LPS) transport protein A like domain"/>
    <property type="match status" value="1"/>
</dbReference>